<feature type="domain" description="SpoVT-AbrB" evidence="1">
    <location>
        <begin position="4"/>
        <end position="48"/>
    </location>
</feature>
<dbReference type="STRING" id="1336235.GCA_000518785_02564"/>
<dbReference type="Pfam" id="PF04014">
    <property type="entry name" value="MazE_antitoxin"/>
    <property type="match status" value="1"/>
</dbReference>
<name>A0A376A9G2_9HYPH</name>
<protein>
    <recommendedName>
        <fullName evidence="1">SpoVT-AbrB domain-containing protein</fullName>
    </recommendedName>
</protein>
<gene>
    <name evidence="2" type="ORF">RHIZ70_8</name>
</gene>
<dbReference type="Gene3D" id="2.10.260.10">
    <property type="match status" value="1"/>
</dbReference>
<evidence type="ECO:0000313" key="2">
    <source>
        <dbReference type="EMBL" id="SSC64300.1"/>
    </source>
</evidence>
<dbReference type="Proteomes" id="UP000254764">
    <property type="component" value="Unassembled WGS sequence"/>
</dbReference>
<dbReference type="InterPro" id="IPR039052">
    <property type="entry name" value="Antitox_PemI-like"/>
</dbReference>
<keyword evidence="3" id="KW-1185">Reference proteome</keyword>
<dbReference type="GO" id="GO:0097351">
    <property type="term" value="F:toxin sequestering activity"/>
    <property type="evidence" value="ECO:0007669"/>
    <property type="project" value="InterPro"/>
</dbReference>
<dbReference type="GO" id="GO:0003677">
    <property type="term" value="F:DNA binding"/>
    <property type="evidence" value="ECO:0007669"/>
    <property type="project" value="InterPro"/>
</dbReference>
<evidence type="ECO:0000259" key="1">
    <source>
        <dbReference type="SMART" id="SM00966"/>
    </source>
</evidence>
<dbReference type="PANTHER" id="PTHR40516">
    <property type="entry name" value="ANTITOXIN CHPS-RELATED"/>
    <property type="match status" value="1"/>
</dbReference>
<organism evidence="2 3">
    <name type="scientific">Ciceribacter selenitireducens ATCC BAA-1503</name>
    <dbReference type="NCBI Taxonomy" id="1336235"/>
    <lineage>
        <taxon>Bacteria</taxon>
        <taxon>Pseudomonadati</taxon>
        <taxon>Pseudomonadota</taxon>
        <taxon>Alphaproteobacteria</taxon>
        <taxon>Hyphomicrobiales</taxon>
        <taxon>Rhizobiaceae</taxon>
        <taxon>Ciceribacter</taxon>
    </lineage>
</organism>
<dbReference type="InterPro" id="IPR007159">
    <property type="entry name" value="SpoVT-AbrB_dom"/>
</dbReference>
<evidence type="ECO:0000313" key="3">
    <source>
        <dbReference type="Proteomes" id="UP000254764"/>
    </source>
</evidence>
<dbReference type="InterPro" id="IPR037914">
    <property type="entry name" value="SpoVT-AbrB_sf"/>
</dbReference>
<sequence length="78" mass="9015">MQVAKWGNSLAIRIPTAVAEALDLKVGDEINVRVSDDRTFDIERDDSREQAMARIRASKIKLPTDWKFDREAANERWK</sequence>
<dbReference type="SUPFAM" id="SSF89447">
    <property type="entry name" value="AbrB/MazE/MraZ-like"/>
    <property type="match status" value="1"/>
</dbReference>
<dbReference type="SMART" id="SM00966">
    <property type="entry name" value="SpoVT_AbrB"/>
    <property type="match status" value="1"/>
</dbReference>
<dbReference type="RefSeq" id="WP_115671489.1">
    <property type="nucleotide sequence ID" value="NZ_UEYP01000010.1"/>
</dbReference>
<proteinExistence type="predicted"/>
<dbReference type="PANTHER" id="PTHR40516:SF1">
    <property type="entry name" value="ANTITOXIN CHPS-RELATED"/>
    <property type="match status" value="1"/>
</dbReference>
<accession>A0A376A9G2</accession>
<dbReference type="AlphaFoldDB" id="A0A376A9G2"/>
<dbReference type="OrthoDB" id="9795766at2"/>
<reference evidence="3" key="1">
    <citation type="submission" date="2018-07" db="EMBL/GenBank/DDBJ databases">
        <authorList>
            <person name="Peiro R."/>
            <person name="Begona"/>
            <person name="Cbmso G."/>
            <person name="Lopez M."/>
            <person name="Gonzalez S."/>
        </authorList>
    </citation>
    <scope>NUCLEOTIDE SEQUENCE [LARGE SCALE GENOMIC DNA]</scope>
</reference>
<dbReference type="EMBL" id="UEYP01000010">
    <property type="protein sequence ID" value="SSC64300.1"/>
    <property type="molecule type" value="Genomic_DNA"/>
</dbReference>